<dbReference type="PANTHER" id="PTHR21678">
    <property type="entry name" value="GROWTH INHIBITION AND DIFFERENTIATION RELATED PROTEIN 88"/>
    <property type="match status" value="1"/>
</dbReference>
<feature type="compositionally biased region" description="Low complexity" evidence="1">
    <location>
        <begin position="287"/>
        <end position="305"/>
    </location>
</feature>
<dbReference type="PROSITE" id="PS51061">
    <property type="entry name" value="R3H"/>
    <property type="match status" value="1"/>
</dbReference>
<dbReference type="Gene3D" id="3.30.1370.50">
    <property type="entry name" value="R3H-like domain"/>
    <property type="match status" value="1"/>
</dbReference>
<feature type="domain" description="R3H" evidence="2">
    <location>
        <begin position="29"/>
        <end position="98"/>
    </location>
</feature>
<organism evidence="3">
    <name type="scientific">Anopheles coluzzii</name>
    <name type="common">African malaria mosquito</name>
    <dbReference type="NCBI Taxonomy" id="1518534"/>
    <lineage>
        <taxon>Eukaryota</taxon>
        <taxon>Metazoa</taxon>
        <taxon>Ecdysozoa</taxon>
        <taxon>Arthropoda</taxon>
        <taxon>Hexapoda</taxon>
        <taxon>Insecta</taxon>
        <taxon>Pterygota</taxon>
        <taxon>Neoptera</taxon>
        <taxon>Endopterygota</taxon>
        <taxon>Diptera</taxon>
        <taxon>Nematocera</taxon>
        <taxon>Culicoidea</taxon>
        <taxon>Culicidae</taxon>
        <taxon>Anophelinae</taxon>
        <taxon>Anopheles</taxon>
    </lineage>
</organism>
<feature type="compositionally biased region" description="Low complexity" evidence="1">
    <location>
        <begin position="384"/>
        <end position="399"/>
    </location>
</feature>
<feature type="region of interest" description="Disordered" evidence="1">
    <location>
        <begin position="141"/>
        <end position="162"/>
    </location>
</feature>
<evidence type="ECO:0000259" key="2">
    <source>
        <dbReference type="PROSITE" id="PS51061"/>
    </source>
</evidence>
<dbReference type="AlphaFoldDB" id="A0A8W7PPA4"/>
<dbReference type="EnsemblMetazoa" id="ACOM034849-RA">
    <property type="protein sequence ID" value="ACOM034849-PA.1"/>
    <property type="gene ID" value="ACOM034849"/>
</dbReference>
<accession>A0A8W7PPA4</accession>
<sequence length="839" mass="91320">LPTPRAPFTTSQAKLDNSIVNRYLSAADDDFVYCVDLDIRRFVERSNPKAVLIFPPFSSYRRFLVHRVCASKSFSQHDIVTFSIGIGTERRTVVCFRHQLLQDVKSSIGKSSATTTTNPAPPQSYLIDEETAFGDKLKGLPTHPDTYGDTQQQLQQPVGSNGAGVKFPPVVGIYRPPAARRALKLAENVVHQLAPPAACEHPNDYGHLRPSAQHPPQPPAHHQQALQLLLQTATTDCTVPDRALRSTPDSREGHLLEKETAGADEKTSTSRGQESQSRVPDTGRGIGSDSAGSSSAIAATSPTARTNRPHRERRPDRAVYVPRARRSLTTPPVVAAAAHPQPSVPPDATDGGNADKVNTSPAKALLRTPSSRAQLPETGASCETASAATALPLPATASSKDPEGLRAADKGRTKSSALPSGATDAPPYCDTVIDVPSDASEAVGAVSLESFKKRSHSLEVQQQQQQQSEQKPARPVLLEQNAPPCPEEPEFRLERSATETAATMQRNNQRNRNVRNGTMAPAPLNASLLISTDPNEATEKIDRDEKELRRASQEINRSNRRIMKQTFNSDVLEIGEPTPVPTAVQKPAKAKRTVAAAAPVTEGEGQKPTKMGVGKLAKDASVPNGTSAPKGGSVASTEEEEEDDWESMYDDNGDCLNPKMLEELTTAVGKVSIETPQSDYKSYETKQAMLNEEEFPHVLEVSSFPAEFKTQDLMMMFSQYKESGFDIKWVDDTHALAVFSSSRIAAEVLTTGLSFARVKPLGEATAESRSKARKCASSLQPYRQRPETCAAMARRMVSSALGVKLKTAPEERENERRVLREAKERKRLAAKQRDEIWDS</sequence>
<protein>
    <recommendedName>
        <fullName evidence="2">R3H domain-containing protein</fullName>
    </recommendedName>
</protein>
<reference evidence="3" key="1">
    <citation type="submission" date="2022-08" db="UniProtKB">
        <authorList>
            <consortium name="EnsemblMetazoa"/>
        </authorList>
    </citation>
    <scope>IDENTIFICATION</scope>
</reference>
<feature type="compositionally biased region" description="Acidic residues" evidence="1">
    <location>
        <begin position="637"/>
        <end position="648"/>
    </location>
</feature>
<feature type="compositionally biased region" description="Basic and acidic residues" evidence="1">
    <location>
        <begin position="400"/>
        <end position="412"/>
    </location>
</feature>
<feature type="compositionally biased region" description="Polar residues" evidence="1">
    <location>
        <begin position="148"/>
        <end position="159"/>
    </location>
</feature>
<dbReference type="Gene3D" id="3.30.70.330">
    <property type="match status" value="1"/>
</dbReference>
<dbReference type="InterPro" id="IPR012677">
    <property type="entry name" value="Nucleotide-bd_a/b_plait_sf"/>
</dbReference>
<dbReference type="SUPFAM" id="SSF82708">
    <property type="entry name" value="R3H domain"/>
    <property type="match status" value="1"/>
</dbReference>
<dbReference type="Pfam" id="PF01424">
    <property type="entry name" value="R3H"/>
    <property type="match status" value="1"/>
</dbReference>
<proteinExistence type="predicted"/>
<evidence type="ECO:0000313" key="3">
    <source>
        <dbReference type="EnsemblMetazoa" id="ACOM034849-PA.1"/>
    </source>
</evidence>
<feature type="region of interest" description="Disordered" evidence="1">
    <location>
        <begin position="198"/>
        <end position="224"/>
    </location>
</feature>
<feature type="compositionally biased region" description="Polar residues" evidence="1">
    <location>
        <begin position="269"/>
        <end position="279"/>
    </location>
</feature>
<evidence type="ECO:0000256" key="1">
    <source>
        <dbReference type="SAM" id="MobiDB-lite"/>
    </source>
</evidence>
<feature type="compositionally biased region" description="Low complexity" evidence="1">
    <location>
        <begin position="331"/>
        <end position="341"/>
    </location>
</feature>
<dbReference type="VEuPathDB" id="VectorBase:ACON2_029483"/>
<dbReference type="InterPro" id="IPR039884">
    <property type="entry name" value="R3HC1/R3HCL"/>
</dbReference>
<dbReference type="InterPro" id="IPR036867">
    <property type="entry name" value="R3H_dom_sf"/>
</dbReference>
<feature type="compositionally biased region" description="Basic and acidic residues" evidence="1">
    <location>
        <begin position="242"/>
        <end position="268"/>
    </location>
</feature>
<feature type="region of interest" description="Disordered" evidence="1">
    <location>
        <begin position="617"/>
        <end position="648"/>
    </location>
</feature>
<dbReference type="GO" id="GO:0003676">
    <property type="term" value="F:nucleic acid binding"/>
    <property type="evidence" value="ECO:0007669"/>
    <property type="project" value="UniProtKB-UniRule"/>
</dbReference>
<feature type="region of interest" description="Disordered" evidence="1">
    <location>
        <begin position="456"/>
        <end position="491"/>
    </location>
</feature>
<feature type="region of interest" description="Disordered" evidence="1">
    <location>
        <begin position="240"/>
        <end position="433"/>
    </location>
</feature>
<dbReference type="InterPro" id="IPR001374">
    <property type="entry name" value="R3H_dom"/>
</dbReference>
<dbReference type="PANTHER" id="PTHR21678:SF0">
    <property type="entry name" value="C3H1-TYPE DOMAIN-CONTAINING PROTEIN"/>
    <property type="match status" value="1"/>
</dbReference>
<dbReference type="Proteomes" id="UP000075882">
    <property type="component" value="Unassembled WGS sequence"/>
</dbReference>
<name>A0A8W7PPA4_ANOCL</name>